<dbReference type="InterPro" id="IPR049244">
    <property type="entry name" value="DUF6879"/>
</dbReference>
<evidence type="ECO:0000313" key="2">
    <source>
        <dbReference type="EMBL" id="EKE28096.1"/>
    </source>
</evidence>
<dbReference type="AlphaFoldDB" id="K2FAD0"/>
<name>K2FAD0_9BACT</name>
<dbReference type="Pfam" id="PF21806">
    <property type="entry name" value="DUF6879"/>
    <property type="match status" value="1"/>
</dbReference>
<protein>
    <recommendedName>
        <fullName evidence="1">DUF6879 domain-containing protein</fullName>
    </recommendedName>
</protein>
<organism evidence="2">
    <name type="scientific">uncultured bacterium</name>
    <name type="common">gcode 4</name>
    <dbReference type="NCBI Taxonomy" id="1234023"/>
    <lineage>
        <taxon>Bacteria</taxon>
        <taxon>environmental samples</taxon>
    </lineage>
</organism>
<proteinExistence type="predicted"/>
<comment type="caution">
    <text evidence="2">The sequence shown here is derived from an EMBL/GenBank/DDBJ whole genome shotgun (WGS) entry which is preliminary data.</text>
</comment>
<dbReference type="EMBL" id="AMFJ01000374">
    <property type="protein sequence ID" value="EKE28096.1"/>
    <property type="molecule type" value="Genomic_DNA"/>
</dbReference>
<sequence>MKNPFGEFKNYAFRLELLQEYIVEEEKSMIQKYINTGNIDIDLHKEWLDIIDNSKNRWANILRVHVVDFPISNYLKYELEVYKYNQQKWEEIFLISRNDFEWLKLDVNTDFWLFDDSFILNIIYTDLWEYIKSEYMSENVSKYIKVKNKLLSVAKHLDL</sequence>
<reference evidence="2" key="1">
    <citation type="journal article" date="2012" name="Science">
        <title>Fermentation, hydrogen, and sulfur metabolism in multiple uncultivated bacterial phyla.</title>
        <authorList>
            <person name="Wrighton K.C."/>
            <person name="Thomas B.C."/>
            <person name="Sharon I."/>
            <person name="Miller C.S."/>
            <person name="Castelle C.J."/>
            <person name="VerBerkmoes N.C."/>
            <person name="Wilkins M.J."/>
            <person name="Hettich R.L."/>
            <person name="Lipton M.S."/>
            <person name="Williams K.H."/>
            <person name="Long P.E."/>
            <person name="Banfield J.F."/>
        </authorList>
    </citation>
    <scope>NUCLEOTIDE SEQUENCE [LARGE SCALE GENOMIC DNA]</scope>
</reference>
<gene>
    <name evidence="2" type="ORF">ACD_3C00100G0001</name>
</gene>
<feature type="domain" description="DUF6879" evidence="1">
    <location>
        <begin position="5"/>
        <end position="154"/>
    </location>
</feature>
<evidence type="ECO:0000259" key="1">
    <source>
        <dbReference type="Pfam" id="PF21806"/>
    </source>
</evidence>
<accession>K2FAD0</accession>